<accession>A0A0D0E3M2</accession>
<protein>
    <submittedName>
        <fullName evidence="2">Uncharacterized protein</fullName>
    </submittedName>
</protein>
<feature type="compositionally biased region" description="Pro residues" evidence="1">
    <location>
        <begin position="24"/>
        <end position="35"/>
    </location>
</feature>
<proteinExistence type="predicted"/>
<feature type="compositionally biased region" description="Low complexity" evidence="1">
    <location>
        <begin position="263"/>
        <end position="272"/>
    </location>
</feature>
<name>A0A0D0E3M2_9AGAM</name>
<dbReference type="STRING" id="930991.A0A0D0E3M2"/>
<dbReference type="OrthoDB" id="2405700at2759"/>
<gene>
    <name evidence="2" type="ORF">PAXRUDRAFT_826974</name>
</gene>
<feature type="compositionally biased region" description="Polar residues" evidence="1">
    <location>
        <begin position="120"/>
        <end position="138"/>
    </location>
</feature>
<evidence type="ECO:0000256" key="1">
    <source>
        <dbReference type="SAM" id="MobiDB-lite"/>
    </source>
</evidence>
<dbReference type="HOGENOM" id="CLU_040442_0_0_1"/>
<feature type="compositionally biased region" description="Low complexity" evidence="1">
    <location>
        <begin position="241"/>
        <end position="254"/>
    </location>
</feature>
<sequence>MSTRNPFRSQAKSPETAAPSERPSSPPLPPLPPPSTTVIDPSPASSSSHAPAAASSDVDGTVSPSAAPKTDRIDEDLPPAYTPAADPTIGEATIQLGPRRPFQEPPRHPPPSQYAPSGPESHTQQQSQWHQPLGQSYHPQTQPSWQPQSQSGWRPQLQPSQAQWQTRGYPNSYGGQRQGGGGLLGSLFDTVRDVVDVVSGAHEERVIAAQRANAGAYAAPHSPSSGMNLYAPPAGPPPRGPGQTPRSGRRSSTPPRSPPPIIPDDGTPTRTPVPGHPLLRDGNLIVYPKDHLCVKCRNTGYQNYDPSHPCRKCWEKYGKPYTGALAYTTWSSSGNDPRMQRALPKFIPPHLAESSPPPGLSPRGTLGRGFASTSQQPQFQPSRSVSQPHLPMHPQPTGPSYYVVNPLFSMNSRLPVPHAIPVSPGDQRLGGRLCTRCGGDGMRSMFLIDMTTCESCGGTGRVWS</sequence>
<keyword evidence="3" id="KW-1185">Reference proteome</keyword>
<feature type="region of interest" description="Disordered" evidence="1">
    <location>
        <begin position="349"/>
        <end position="396"/>
    </location>
</feature>
<dbReference type="GO" id="GO:0005737">
    <property type="term" value="C:cytoplasm"/>
    <property type="evidence" value="ECO:0007669"/>
    <property type="project" value="TreeGrafter"/>
</dbReference>
<feature type="region of interest" description="Disordered" evidence="1">
    <location>
        <begin position="1"/>
        <end position="186"/>
    </location>
</feature>
<feature type="compositionally biased region" description="Low complexity" evidence="1">
    <location>
        <begin position="13"/>
        <end position="23"/>
    </location>
</feature>
<dbReference type="Proteomes" id="UP000054538">
    <property type="component" value="Unassembled WGS sequence"/>
</dbReference>
<feature type="compositionally biased region" description="Low complexity" evidence="1">
    <location>
        <begin position="139"/>
        <end position="156"/>
    </location>
</feature>
<feature type="region of interest" description="Disordered" evidence="1">
    <location>
        <begin position="217"/>
        <end position="279"/>
    </location>
</feature>
<feature type="compositionally biased region" description="Low complexity" evidence="1">
    <location>
        <begin position="41"/>
        <end position="56"/>
    </location>
</feature>
<dbReference type="EMBL" id="KN825039">
    <property type="protein sequence ID" value="KIK95489.1"/>
    <property type="molecule type" value="Genomic_DNA"/>
</dbReference>
<reference evidence="2 3" key="1">
    <citation type="submission" date="2014-04" db="EMBL/GenBank/DDBJ databases">
        <authorList>
            <consortium name="DOE Joint Genome Institute"/>
            <person name="Kuo A."/>
            <person name="Kohler A."/>
            <person name="Jargeat P."/>
            <person name="Nagy L.G."/>
            <person name="Floudas D."/>
            <person name="Copeland A."/>
            <person name="Barry K.W."/>
            <person name="Cichocki N."/>
            <person name="Veneault-Fourrey C."/>
            <person name="LaButti K."/>
            <person name="Lindquist E.A."/>
            <person name="Lipzen A."/>
            <person name="Lundell T."/>
            <person name="Morin E."/>
            <person name="Murat C."/>
            <person name="Sun H."/>
            <person name="Tunlid A."/>
            <person name="Henrissat B."/>
            <person name="Grigoriev I.V."/>
            <person name="Hibbett D.S."/>
            <person name="Martin F."/>
            <person name="Nordberg H.P."/>
            <person name="Cantor M.N."/>
            <person name="Hua S.X."/>
        </authorList>
    </citation>
    <scope>NUCLEOTIDE SEQUENCE [LARGE SCALE GENOMIC DNA]</scope>
    <source>
        <strain evidence="2 3">Ve08.2h10</strain>
    </source>
</reference>
<organism evidence="2 3">
    <name type="scientific">Paxillus rubicundulus Ve08.2h10</name>
    <dbReference type="NCBI Taxonomy" id="930991"/>
    <lineage>
        <taxon>Eukaryota</taxon>
        <taxon>Fungi</taxon>
        <taxon>Dikarya</taxon>
        <taxon>Basidiomycota</taxon>
        <taxon>Agaricomycotina</taxon>
        <taxon>Agaricomycetes</taxon>
        <taxon>Agaricomycetidae</taxon>
        <taxon>Boletales</taxon>
        <taxon>Paxilineae</taxon>
        <taxon>Paxillaceae</taxon>
        <taxon>Paxillus</taxon>
    </lineage>
</organism>
<dbReference type="InterPro" id="IPR038910">
    <property type="entry name" value="Hua1-like"/>
</dbReference>
<feature type="compositionally biased region" description="Polar residues" evidence="1">
    <location>
        <begin position="157"/>
        <end position="169"/>
    </location>
</feature>
<evidence type="ECO:0000313" key="2">
    <source>
        <dbReference type="EMBL" id="KIK95489.1"/>
    </source>
</evidence>
<dbReference type="PANTHER" id="PTHR28031:SF1">
    <property type="entry name" value="PROLINE-RICH PROTEIN HUA1"/>
    <property type="match status" value="1"/>
</dbReference>
<feature type="compositionally biased region" description="Polar residues" evidence="1">
    <location>
        <begin position="1"/>
        <end position="12"/>
    </location>
</feature>
<feature type="compositionally biased region" description="Polar residues" evidence="1">
    <location>
        <begin position="371"/>
        <end position="387"/>
    </location>
</feature>
<dbReference type="InParanoid" id="A0A0D0E3M2"/>
<dbReference type="PANTHER" id="PTHR28031">
    <property type="entry name" value="PROLINE-RICH PROTEIN HUA1"/>
    <property type="match status" value="1"/>
</dbReference>
<reference evidence="3" key="2">
    <citation type="submission" date="2015-01" db="EMBL/GenBank/DDBJ databases">
        <title>Evolutionary Origins and Diversification of the Mycorrhizal Mutualists.</title>
        <authorList>
            <consortium name="DOE Joint Genome Institute"/>
            <consortium name="Mycorrhizal Genomics Consortium"/>
            <person name="Kohler A."/>
            <person name="Kuo A."/>
            <person name="Nagy L.G."/>
            <person name="Floudas D."/>
            <person name="Copeland A."/>
            <person name="Barry K.W."/>
            <person name="Cichocki N."/>
            <person name="Veneault-Fourrey C."/>
            <person name="LaButti K."/>
            <person name="Lindquist E.A."/>
            <person name="Lipzen A."/>
            <person name="Lundell T."/>
            <person name="Morin E."/>
            <person name="Murat C."/>
            <person name="Riley R."/>
            <person name="Ohm R."/>
            <person name="Sun H."/>
            <person name="Tunlid A."/>
            <person name="Henrissat B."/>
            <person name="Grigoriev I.V."/>
            <person name="Hibbett D.S."/>
            <person name="Martin F."/>
        </authorList>
    </citation>
    <scope>NUCLEOTIDE SEQUENCE [LARGE SCALE GENOMIC DNA]</scope>
    <source>
        <strain evidence="3">Ve08.2h10</strain>
    </source>
</reference>
<evidence type="ECO:0000313" key="3">
    <source>
        <dbReference type="Proteomes" id="UP000054538"/>
    </source>
</evidence>
<dbReference type="AlphaFoldDB" id="A0A0D0E3M2"/>